<dbReference type="PANTHER" id="PTHR30009:SF24">
    <property type="entry name" value="PTS SYSTEM, IIBC COMPONENT"/>
    <property type="match status" value="1"/>
</dbReference>
<reference evidence="15" key="1">
    <citation type="submission" date="2023-01" db="EMBL/GenBank/DDBJ databases">
        <title>Oxazolidinone resistance genes in florfenicol resistant enterococci from beef cattle and veal calves at slaughter.</title>
        <authorList>
            <person name="Biggel M."/>
        </authorList>
    </citation>
    <scope>NUCLEOTIDE SEQUENCE</scope>
    <source>
        <strain evidence="15">K204-1</strain>
    </source>
</reference>
<evidence type="ECO:0000256" key="11">
    <source>
        <dbReference type="PROSITE-ProRule" id="PRU00421"/>
    </source>
</evidence>
<feature type="domain" description="PTS EIIC type-1" evidence="14">
    <location>
        <begin position="5"/>
        <end position="426"/>
    </location>
</feature>
<feature type="domain" description="PTS EIIB type-1" evidence="13">
    <location>
        <begin position="441"/>
        <end position="519"/>
    </location>
</feature>
<keyword evidence="8" id="KW-0418">Kinase</keyword>
<evidence type="ECO:0000256" key="2">
    <source>
        <dbReference type="ARBA" id="ARBA00022448"/>
    </source>
</evidence>
<evidence type="ECO:0000256" key="9">
    <source>
        <dbReference type="ARBA" id="ARBA00022989"/>
    </source>
</evidence>
<dbReference type="PROSITE" id="PS51098">
    <property type="entry name" value="PTS_EIIB_TYPE_1"/>
    <property type="match status" value="1"/>
</dbReference>
<dbReference type="EMBL" id="CP116507">
    <property type="protein sequence ID" value="WCG22774.1"/>
    <property type="molecule type" value="Genomic_DNA"/>
</dbReference>
<dbReference type="GeneID" id="72385814"/>
<dbReference type="InterPro" id="IPR050429">
    <property type="entry name" value="PTS_Glucose_EIICBA"/>
</dbReference>
<keyword evidence="7 12" id="KW-0812">Transmembrane</keyword>
<dbReference type="InterPro" id="IPR036878">
    <property type="entry name" value="Glu_permease_IIB"/>
</dbReference>
<feature type="transmembrane region" description="Helical" evidence="12">
    <location>
        <begin position="287"/>
        <end position="305"/>
    </location>
</feature>
<keyword evidence="4" id="KW-0762">Sugar transport</keyword>
<evidence type="ECO:0000256" key="3">
    <source>
        <dbReference type="ARBA" id="ARBA00022475"/>
    </source>
</evidence>
<evidence type="ECO:0000256" key="8">
    <source>
        <dbReference type="ARBA" id="ARBA00022777"/>
    </source>
</evidence>
<accession>A0AAF0BG91</accession>
<feature type="transmembrane region" description="Helical" evidence="12">
    <location>
        <begin position="202"/>
        <end position="227"/>
    </location>
</feature>
<keyword evidence="5" id="KW-0808">Transferase</keyword>
<evidence type="ECO:0000256" key="1">
    <source>
        <dbReference type="ARBA" id="ARBA00004651"/>
    </source>
</evidence>
<feature type="transmembrane region" description="Helical" evidence="12">
    <location>
        <begin position="176"/>
        <end position="196"/>
    </location>
</feature>
<evidence type="ECO:0000256" key="6">
    <source>
        <dbReference type="ARBA" id="ARBA00022683"/>
    </source>
</evidence>
<dbReference type="Proteomes" id="UP001179600">
    <property type="component" value="Chromosome"/>
</dbReference>
<sequence length="519" mass="57117">MGKKGRFSDSIQKFGRTLLLPIGVLAPVGMILGISGAFVQPYMIERFSFLGNENVNALLISIRSIASVVFDNIPLLFAMGVAYGMSKKDKGISVFAAVTGYLTLIITMNVWLTLTGKMAEPDVMTQVGQITVLGIQTMNISAAGGIITGLIAAWATDKYYNLELPTAFAFFSGKKSVPIITMGCMIAIGAVLPFIWELFVGVLMKLSVVFLSVMGPFFTAAGERLFIPFGLHHVWNALFRFTEAGGSYVIDGTTYVGVVPAMNEVLFNQGPNSEYWAMMPDLTRFMAQQQMLVTLFLFPAIAFAMYKTARAENKPEVKSMLITMVLTAMLGNVTEPLEFTFVFIAPLLFVVYAAIVGIGAVLLSLANVAIGYIRGTIFDFAIFGLLYEKTNWIFLVLIGLLLAVVTYFIFYWAIIKFDIKTPGREESQNLDSTLLKEKRYDEIAKIVVNALGGKQNIASVENCITRLRIDVNDVSMIDKKLLEQSGCTGFFFPAAKHIHIVYGPQVEFVRNAVDEELGK</sequence>
<dbReference type="PROSITE" id="PS01035">
    <property type="entry name" value="PTS_EIIB_TYPE_1_CYS"/>
    <property type="match status" value="1"/>
</dbReference>
<dbReference type="InterPro" id="IPR018113">
    <property type="entry name" value="PTrfase_EIIB_Cys"/>
</dbReference>
<evidence type="ECO:0000256" key="12">
    <source>
        <dbReference type="SAM" id="Phobius"/>
    </source>
</evidence>
<proteinExistence type="predicted"/>
<dbReference type="AlphaFoldDB" id="A0AAF0BG91"/>
<dbReference type="Gene3D" id="3.30.1360.60">
    <property type="entry name" value="Glucose permease domain IIB"/>
    <property type="match status" value="1"/>
</dbReference>
<dbReference type="InterPro" id="IPR001996">
    <property type="entry name" value="PTS_IIB_1"/>
</dbReference>
<organism evidence="15 16">
    <name type="scientific">Vagococcus lutrae</name>
    <dbReference type="NCBI Taxonomy" id="81947"/>
    <lineage>
        <taxon>Bacteria</taxon>
        <taxon>Bacillati</taxon>
        <taxon>Bacillota</taxon>
        <taxon>Bacilli</taxon>
        <taxon>Lactobacillales</taxon>
        <taxon>Enterococcaceae</taxon>
        <taxon>Vagococcus</taxon>
    </lineage>
</organism>
<dbReference type="GO" id="GO:0009401">
    <property type="term" value="P:phosphoenolpyruvate-dependent sugar phosphotransferase system"/>
    <property type="evidence" value="ECO:0007669"/>
    <property type="project" value="UniProtKB-KW"/>
</dbReference>
<feature type="active site" description="Phosphocysteine intermediate; for EIIB activity" evidence="11">
    <location>
        <position position="463"/>
    </location>
</feature>
<name>A0AAF0BG91_9ENTE</name>
<dbReference type="Pfam" id="PF00367">
    <property type="entry name" value="PTS_EIIB"/>
    <property type="match status" value="1"/>
</dbReference>
<evidence type="ECO:0000256" key="5">
    <source>
        <dbReference type="ARBA" id="ARBA00022679"/>
    </source>
</evidence>
<dbReference type="GO" id="GO:0090563">
    <property type="term" value="F:protein-phosphocysteine-sugar phosphotransferase activity"/>
    <property type="evidence" value="ECO:0007669"/>
    <property type="project" value="TreeGrafter"/>
</dbReference>
<keyword evidence="10 12" id="KW-0472">Membrane</keyword>
<dbReference type="GO" id="GO:0016301">
    <property type="term" value="F:kinase activity"/>
    <property type="evidence" value="ECO:0007669"/>
    <property type="project" value="UniProtKB-KW"/>
</dbReference>
<keyword evidence="6" id="KW-0598">Phosphotransferase system</keyword>
<dbReference type="InterPro" id="IPR013013">
    <property type="entry name" value="PTS_EIIC_1"/>
</dbReference>
<evidence type="ECO:0000313" key="16">
    <source>
        <dbReference type="Proteomes" id="UP001179600"/>
    </source>
</evidence>
<dbReference type="SUPFAM" id="SSF55604">
    <property type="entry name" value="Glucose permease domain IIB"/>
    <property type="match status" value="1"/>
</dbReference>
<evidence type="ECO:0000259" key="13">
    <source>
        <dbReference type="PROSITE" id="PS51098"/>
    </source>
</evidence>
<dbReference type="GO" id="GO:0008982">
    <property type="term" value="F:protein-N(PI)-phosphohistidine-sugar phosphotransferase activity"/>
    <property type="evidence" value="ECO:0007669"/>
    <property type="project" value="InterPro"/>
</dbReference>
<keyword evidence="9 12" id="KW-1133">Transmembrane helix</keyword>
<feature type="transmembrane region" description="Helical" evidence="12">
    <location>
        <begin position="92"/>
        <end position="112"/>
    </location>
</feature>
<evidence type="ECO:0000256" key="10">
    <source>
        <dbReference type="ARBA" id="ARBA00023136"/>
    </source>
</evidence>
<evidence type="ECO:0000259" key="14">
    <source>
        <dbReference type="PROSITE" id="PS51103"/>
    </source>
</evidence>
<keyword evidence="2" id="KW-0813">Transport</keyword>
<feature type="transmembrane region" description="Helical" evidence="12">
    <location>
        <begin position="64"/>
        <end position="85"/>
    </location>
</feature>
<dbReference type="Pfam" id="PF02378">
    <property type="entry name" value="PTS_EIIC"/>
    <property type="match status" value="1"/>
</dbReference>
<evidence type="ECO:0000256" key="4">
    <source>
        <dbReference type="ARBA" id="ARBA00022597"/>
    </source>
</evidence>
<dbReference type="PANTHER" id="PTHR30009">
    <property type="entry name" value="CYTOCHROME C-TYPE SYNTHESIS PROTEIN AND PTS TRANSMEMBRANE COMPONENT"/>
    <property type="match status" value="1"/>
</dbReference>
<protein>
    <submittedName>
        <fullName evidence="15">PTS transporter subunit EIIC</fullName>
    </submittedName>
</protein>
<keyword evidence="3" id="KW-1003">Cell membrane</keyword>
<feature type="transmembrane region" description="Helical" evidence="12">
    <location>
        <begin position="20"/>
        <end position="44"/>
    </location>
</feature>
<dbReference type="CDD" id="cd00212">
    <property type="entry name" value="PTS_IIB_glc"/>
    <property type="match status" value="1"/>
</dbReference>
<gene>
    <name evidence="15" type="ORF">PML95_00455</name>
</gene>
<feature type="transmembrane region" description="Helical" evidence="12">
    <location>
        <begin position="339"/>
        <end position="362"/>
    </location>
</feature>
<dbReference type="NCBIfam" id="TIGR00826">
    <property type="entry name" value="EIIB_glc"/>
    <property type="match status" value="1"/>
</dbReference>
<dbReference type="InterPro" id="IPR003352">
    <property type="entry name" value="PTS_EIIC"/>
</dbReference>
<dbReference type="RefSeq" id="WP_248848650.1">
    <property type="nucleotide sequence ID" value="NZ_CP097017.1"/>
</dbReference>
<dbReference type="PROSITE" id="PS51103">
    <property type="entry name" value="PTS_EIIC_TYPE_1"/>
    <property type="match status" value="1"/>
</dbReference>
<feature type="transmembrane region" description="Helical" evidence="12">
    <location>
        <begin position="132"/>
        <end position="155"/>
    </location>
</feature>
<comment type="subcellular location">
    <subcellularLocation>
        <location evidence="1">Cell membrane</location>
        <topology evidence="1">Multi-pass membrane protein</topology>
    </subcellularLocation>
</comment>
<evidence type="ECO:0000256" key="7">
    <source>
        <dbReference type="ARBA" id="ARBA00022692"/>
    </source>
</evidence>
<feature type="transmembrane region" description="Helical" evidence="12">
    <location>
        <begin position="393"/>
        <end position="414"/>
    </location>
</feature>
<evidence type="ECO:0000313" key="15">
    <source>
        <dbReference type="EMBL" id="WCG22774.1"/>
    </source>
</evidence>
<dbReference type="GO" id="GO:0005886">
    <property type="term" value="C:plasma membrane"/>
    <property type="evidence" value="ECO:0007669"/>
    <property type="project" value="UniProtKB-SubCell"/>
</dbReference>
<feature type="transmembrane region" description="Helical" evidence="12">
    <location>
        <begin position="369"/>
        <end position="387"/>
    </location>
</feature>